<dbReference type="InterPro" id="IPR003903">
    <property type="entry name" value="UIM_dom"/>
</dbReference>
<dbReference type="STRING" id="930990.A0A067MA62"/>
<feature type="compositionally biased region" description="Basic and acidic residues" evidence="2">
    <location>
        <begin position="710"/>
        <end position="720"/>
    </location>
</feature>
<dbReference type="GO" id="GO:0016579">
    <property type="term" value="P:protein deubiquitination"/>
    <property type="evidence" value="ECO:0007669"/>
    <property type="project" value="InterPro"/>
</dbReference>
<dbReference type="SUPFAM" id="SSF54001">
    <property type="entry name" value="Cysteine proteinases"/>
    <property type="match status" value="1"/>
</dbReference>
<accession>A0A067MA62</accession>
<dbReference type="Proteomes" id="UP000027195">
    <property type="component" value="Unassembled WGS sequence"/>
</dbReference>
<dbReference type="InParanoid" id="A0A067MA62"/>
<evidence type="ECO:0000313" key="5">
    <source>
        <dbReference type="Proteomes" id="UP000027195"/>
    </source>
</evidence>
<reference evidence="5" key="1">
    <citation type="journal article" date="2014" name="Proc. Natl. Acad. Sci. U.S.A.">
        <title>Extensive sampling of basidiomycete genomes demonstrates inadequacy of the white-rot/brown-rot paradigm for wood decay fungi.</title>
        <authorList>
            <person name="Riley R."/>
            <person name="Salamov A.A."/>
            <person name="Brown D.W."/>
            <person name="Nagy L.G."/>
            <person name="Floudas D."/>
            <person name="Held B.W."/>
            <person name="Levasseur A."/>
            <person name="Lombard V."/>
            <person name="Morin E."/>
            <person name="Otillar R."/>
            <person name="Lindquist E.A."/>
            <person name="Sun H."/>
            <person name="LaButti K.M."/>
            <person name="Schmutz J."/>
            <person name="Jabbour D."/>
            <person name="Luo H."/>
            <person name="Baker S.E."/>
            <person name="Pisabarro A.G."/>
            <person name="Walton J.D."/>
            <person name="Blanchette R.A."/>
            <person name="Henrissat B."/>
            <person name="Martin F."/>
            <person name="Cullen D."/>
            <person name="Hibbett D.S."/>
            <person name="Grigoriev I.V."/>
        </authorList>
    </citation>
    <scope>NUCLEOTIDE SEQUENCE [LARGE SCALE GENOMIC DNA]</scope>
    <source>
        <strain evidence="5">FD-172 SS1</strain>
    </source>
</reference>
<dbReference type="PANTHER" id="PTHR39597:SF1">
    <property type="entry name" value="UBA DOMAIN-CONTAINING PROTEIN RUP1"/>
    <property type="match status" value="1"/>
</dbReference>
<dbReference type="AlphaFoldDB" id="A0A067MA62"/>
<dbReference type="InterPro" id="IPR001394">
    <property type="entry name" value="Peptidase_C19_UCH"/>
</dbReference>
<dbReference type="OrthoDB" id="443682at2759"/>
<dbReference type="PROSITE" id="PS50030">
    <property type="entry name" value="UBA"/>
    <property type="match status" value="1"/>
</dbReference>
<keyword evidence="1" id="KW-0175">Coiled coil</keyword>
<evidence type="ECO:0000256" key="2">
    <source>
        <dbReference type="SAM" id="MobiDB-lite"/>
    </source>
</evidence>
<dbReference type="Pfam" id="PF02809">
    <property type="entry name" value="UIM"/>
    <property type="match status" value="2"/>
</dbReference>
<dbReference type="InterPro" id="IPR055335">
    <property type="entry name" value="Ucp6/RUP1"/>
</dbReference>
<feature type="region of interest" description="Disordered" evidence="2">
    <location>
        <begin position="681"/>
        <end position="720"/>
    </location>
</feature>
<name>A0A067MA62_BOTB1</name>
<dbReference type="PANTHER" id="PTHR39597">
    <property type="entry name" value="UBA DOMAIN-CONTAINING PROTEIN RUP1"/>
    <property type="match status" value="1"/>
</dbReference>
<protein>
    <recommendedName>
        <fullName evidence="3">UBA domain-containing protein</fullName>
    </recommendedName>
</protein>
<proteinExistence type="predicted"/>
<dbReference type="HOGENOM" id="CLU_023748_0_0_1"/>
<evidence type="ECO:0000313" key="4">
    <source>
        <dbReference type="EMBL" id="KDQ12439.1"/>
    </source>
</evidence>
<dbReference type="Pfam" id="PF00443">
    <property type="entry name" value="UCH"/>
    <property type="match status" value="1"/>
</dbReference>
<feature type="coiled-coil region" evidence="1">
    <location>
        <begin position="441"/>
        <end position="471"/>
    </location>
</feature>
<dbReference type="InterPro" id="IPR038765">
    <property type="entry name" value="Papain-like_cys_pep_sf"/>
</dbReference>
<dbReference type="InterPro" id="IPR015940">
    <property type="entry name" value="UBA"/>
</dbReference>
<dbReference type="EMBL" id="KL198050">
    <property type="protein sequence ID" value="KDQ12439.1"/>
    <property type="molecule type" value="Genomic_DNA"/>
</dbReference>
<sequence>MMTAIDQPPIMTIQREAVERDAINALLQLGLPIDEARAREVLERYKWNVDNAASSLFNDAPFESDEPPPLQPITAKEWETDHSIDPELLSASLEKAYRVRRPTPPVPVIKSRDIIDLTGEEDDEDLKRAMAISLQNNAVDVPPSSQLTPSTRTDDKQQWAMVPTKPQEQSSVIGPVTADEALSRAVQASLDSSTPAETYEELSIDQQVRLPEDRPVALRTSLTTQAPMALLLQALYAIPPIRDAFKRYRAPTDMSPAVDAGGDFIDYKLRAHKDVQAIQRLFANMELTQKAYIKADRTLLLMGVDRPATWQSPSNVTHEFLSRIAESAERMTVTCDPPQSDSLDASVFTCYGGSIGTDPFSPNATTRLFTVATGGFLDIPSALTALLWTSPNSPQAFFKLPNLLYVQINDSIPTGNNKRTPFRFTSSFYLDPWLVDNINLVAEKRSQMEAMRNEIMDISRAKEKLIRHENKDVLVQLRATLHYLENLTMDGGDLERRAKLNETCMKLKKAIAHIQGSVQSIDERTKLLTESINTAFDVPELQKHPFNLCSVLVHDGLPGRNHVFSYIRSSGKWWKSVDHTVTEAGGIYRRDLQHEAHPFTKVSEQTVLNDSIGLHLGAGPYALFYANALDSLTDGDVTMNEGEPSAPPEPPVWPKELSAKIREENATFRILLPEDVAERLRVQDVPPSHEARPIPSAPPADEIAKGTSPPEERDGVRVQP</sequence>
<dbReference type="GO" id="GO:0004843">
    <property type="term" value="F:cysteine-type deubiquitinase activity"/>
    <property type="evidence" value="ECO:0007669"/>
    <property type="project" value="InterPro"/>
</dbReference>
<feature type="compositionally biased region" description="Basic and acidic residues" evidence="2">
    <location>
        <begin position="681"/>
        <end position="692"/>
    </location>
</feature>
<evidence type="ECO:0000256" key="1">
    <source>
        <dbReference type="SAM" id="Coils"/>
    </source>
</evidence>
<gene>
    <name evidence="4" type="ORF">BOTBODRAFT_189177</name>
</gene>
<feature type="domain" description="UBA" evidence="3">
    <location>
        <begin position="16"/>
        <end position="59"/>
    </location>
</feature>
<evidence type="ECO:0000259" key="3">
    <source>
        <dbReference type="PROSITE" id="PS50030"/>
    </source>
</evidence>
<organism evidence="4 5">
    <name type="scientific">Botryobasidium botryosum (strain FD-172 SS1)</name>
    <dbReference type="NCBI Taxonomy" id="930990"/>
    <lineage>
        <taxon>Eukaryota</taxon>
        <taxon>Fungi</taxon>
        <taxon>Dikarya</taxon>
        <taxon>Basidiomycota</taxon>
        <taxon>Agaricomycotina</taxon>
        <taxon>Agaricomycetes</taxon>
        <taxon>Cantharellales</taxon>
        <taxon>Botryobasidiaceae</taxon>
        <taxon>Botryobasidium</taxon>
    </lineage>
</organism>
<dbReference type="Gene3D" id="3.90.70.10">
    <property type="entry name" value="Cysteine proteinases"/>
    <property type="match status" value="1"/>
</dbReference>
<keyword evidence="5" id="KW-1185">Reference proteome</keyword>